<dbReference type="KEGG" id="nsh:GXM_01005"/>
<evidence type="ECO:0000313" key="1">
    <source>
        <dbReference type="EMBL" id="QFS43532.1"/>
    </source>
</evidence>
<name>A0A5P8VT21_9NOSO</name>
<gene>
    <name evidence="1" type="ORF">GXM_01005</name>
</gene>
<evidence type="ECO:0000313" key="2">
    <source>
        <dbReference type="Proteomes" id="UP000326678"/>
    </source>
</evidence>
<protein>
    <recommendedName>
        <fullName evidence="3">DUF4058 family protein</fullName>
    </recommendedName>
</protein>
<dbReference type="EMBL" id="CP045226">
    <property type="protein sequence ID" value="QFS43532.1"/>
    <property type="molecule type" value="Genomic_DNA"/>
</dbReference>
<dbReference type="AlphaFoldDB" id="A0A5P8VT21"/>
<keyword evidence="2" id="KW-1185">Reference proteome</keyword>
<reference evidence="1 2" key="1">
    <citation type="submission" date="2019-10" db="EMBL/GenBank/DDBJ databases">
        <title>Genomic and transcriptomic insights into the perfect genentic adaptation of a filamentous nitrogen-fixing cyanobacterium to rice fields.</title>
        <authorList>
            <person name="Chen Z."/>
        </authorList>
    </citation>
    <scope>NUCLEOTIDE SEQUENCE [LARGE SCALE GENOMIC DNA]</scope>
    <source>
        <strain evidence="1">CCNUC1</strain>
    </source>
</reference>
<sequence>MPVGIREGYLEVREVETEALVTTIEILSPTNKRPGKGRQTYQEKREQVLASRSNLVEIDLLRKGELMPMIGNDIQSHYRILICRGDRRPYADLYAFNLPDIIPPFPLLLRSGDTEPVIDLQTLLNQVYDIYGYDLVVDYSPIRFS</sequence>
<accession>A0A5P8VT21</accession>
<organism evidence="1 2">
    <name type="scientific">Nostoc sphaeroides CCNUC1</name>
    <dbReference type="NCBI Taxonomy" id="2653204"/>
    <lineage>
        <taxon>Bacteria</taxon>
        <taxon>Bacillati</taxon>
        <taxon>Cyanobacteriota</taxon>
        <taxon>Cyanophyceae</taxon>
        <taxon>Nostocales</taxon>
        <taxon>Nostocaceae</taxon>
        <taxon>Nostoc</taxon>
    </lineage>
</organism>
<dbReference type="InterPro" id="IPR025132">
    <property type="entry name" value="DUF4058"/>
</dbReference>
<proteinExistence type="predicted"/>
<dbReference type="Proteomes" id="UP000326678">
    <property type="component" value="Chromosome Gxm1"/>
</dbReference>
<evidence type="ECO:0008006" key="3">
    <source>
        <dbReference type="Google" id="ProtNLM"/>
    </source>
</evidence>
<dbReference type="Pfam" id="PF13267">
    <property type="entry name" value="DUF4058"/>
    <property type="match status" value="1"/>
</dbReference>